<dbReference type="GO" id="GO:0004775">
    <property type="term" value="F:succinate-CoA ligase (ADP-forming) activity"/>
    <property type="evidence" value="ECO:0007669"/>
    <property type="project" value="TreeGrafter"/>
</dbReference>
<dbReference type="GO" id="GO:0004776">
    <property type="term" value="F:succinate-CoA ligase (GDP-forming) activity"/>
    <property type="evidence" value="ECO:0007669"/>
    <property type="project" value="TreeGrafter"/>
</dbReference>
<dbReference type="AlphaFoldDB" id="A0A368T0N5"/>
<accession>A0A368T0N5</accession>
<dbReference type="GO" id="GO:0009361">
    <property type="term" value="C:succinate-CoA ligase complex (ADP-forming)"/>
    <property type="evidence" value="ECO:0007669"/>
    <property type="project" value="TreeGrafter"/>
</dbReference>
<dbReference type="OrthoDB" id="5580580at2"/>
<gene>
    <name evidence="2" type="ORF">DEF24_21015</name>
</gene>
<dbReference type="EMBL" id="QEIN01000200">
    <property type="protein sequence ID" value="RCV53155.1"/>
    <property type="molecule type" value="Genomic_DNA"/>
</dbReference>
<dbReference type="Proteomes" id="UP000253318">
    <property type="component" value="Unassembled WGS sequence"/>
</dbReference>
<reference evidence="2 3" key="1">
    <citation type="submission" date="2018-04" db="EMBL/GenBank/DDBJ databases">
        <title>Novel actinobacteria from marine sediment.</title>
        <authorList>
            <person name="Ng Z.Y."/>
            <person name="Tan G.Y.A."/>
        </authorList>
    </citation>
    <scope>NUCLEOTIDE SEQUENCE [LARGE SCALE GENOMIC DNA]</scope>
    <source>
        <strain evidence="2 3">TPS81</strain>
    </source>
</reference>
<dbReference type="Gene3D" id="3.40.50.261">
    <property type="entry name" value="Succinyl-CoA synthetase domains"/>
    <property type="match status" value="2"/>
</dbReference>
<proteinExistence type="predicted"/>
<dbReference type="GO" id="GO:0006099">
    <property type="term" value="P:tricarboxylic acid cycle"/>
    <property type="evidence" value="ECO:0007669"/>
    <property type="project" value="TreeGrafter"/>
</dbReference>
<dbReference type="GO" id="GO:0005829">
    <property type="term" value="C:cytosol"/>
    <property type="evidence" value="ECO:0007669"/>
    <property type="project" value="TreeGrafter"/>
</dbReference>
<dbReference type="InterPro" id="IPR016102">
    <property type="entry name" value="Succinyl-CoA_synth-like"/>
</dbReference>
<dbReference type="InterPro" id="IPR005811">
    <property type="entry name" value="SUCC_ACL_C"/>
</dbReference>
<dbReference type="Gene3D" id="3.40.50.720">
    <property type="entry name" value="NAD(P)-binding Rossmann-like Domain"/>
    <property type="match status" value="1"/>
</dbReference>
<comment type="caution">
    <text evidence="2">The sequence shown here is derived from an EMBL/GenBank/DDBJ whole genome shotgun (WGS) entry which is preliminary data.</text>
</comment>
<sequence>MRVSRTVAALDGVRSALVAMATELNLELLADMGGAAPDGVGPNDLLVAVCAEAAEVRASALRRADDELAAMAAGAASGGSTGEDRPRTVRTAAGHTARGGRPATVALVAVPGPYAAAEAFDALEAGLDVLVFSDNVPVEHEIALKDAAARLGRLVMGPDCGTAVVGGAGLGFANAVRPGPVGVVAASGTGAQQLMCLLDAAGVGISHCLGVGGRDLSAAVAGRSTRQALRMLDADPATERIVLVSKPPAPEVAAAIEAECAALATPVHPVLLGASGRDIGAAAAEVLAALGRPAPDWPRWSPERPPAPRPGGALRGLFCGGTLADEAMLLASASLGPIASNIPLRPGDPAWTLPADLRTDGHLVVDFGDDTLTAGRPHPMIDPAVRDERVAAELADPRCGVLLLDVVCGHGAHPDPAAGVAAALHAAHAAGYAPPVVVSLCGTADDPQGTARQAEALASAGAEVFLCNAEAARRAVELLGSG</sequence>
<protein>
    <submittedName>
        <fullName evidence="2">FdrA family protein</fullName>
    </submittedName>
</protein>
<organism evidence="2 3">
    <name type="scientific">Marinitenerispora sediminis</name>
    <dbReference type="NCBI Taxonomy" id="1931232"/>
    <lineage>
        <taxon>Bacteria</taxon>
        <taxon>Bacillati</taxon>
        <taxon>Actinomycetota</taxon>
        <taxon>Actinomycetes</taxon>
        <taxon>Streptosporangiales</taxon>
        <taxon>Nocardiopsidaceae</taxon>
        <taxon>Marinitenerispora</taxon>
    </lineage>
</organism>
<feature type="domain" description="ATP-citrate synthase/succinyl-CoA ligase C-terminal" evidence="1">
    <location>
        <begin position="317"/>
        <end position="475"/>
    </location>
</feature>
<evidence type="ECO:0000313" key="2">
    <source>
        <dbReference type="EMBL" id="RCV53155.1"/>
    </source>
</evidence>
<dbReference type="SUPFAM" id="SSF52210">
    <property type="entry name" value="Succinyl-CoA synthetase domains"/>
    <property type="match status" value="2"/>
</dbReference>
<evidence type="ECO:0000259" key="1">
    <source>
        <dbReference type="Pfam" id="PF00549"/>
    </source>
</evidence>
<dbReference type="Pfam" id="PF00549">
    <property type="entry name" value="Ligase_CoA"/>
    <property type="match status" value="1"/>
</dbReference>
<dbReference type="PANTHER" id="PTHR11117">
    <property type="entry name" value="SUCCINYL-COA LIGASE SUBUNIT ALPHA"/>
    <property type="match status" value="1"/>
</dbReference>
<keyword evidence="3" id="KW-1185">Reference proteome</keyword>
<dbReference type="PANTHER" id="PTHR11117:SF24">
    <property type="entry name" value="PROTEIN FDRA"/>
    <property type="match status" value="1"/>
</dbReference>
<evidence type="ECO:0000313" key="3">
    <source>
        <dbReference type="Proteomes" id="UP000253318"/>
    </source>
</evidence>
<name>A0A368T0N5_9ACTN</name>